<evidence type="ECO:0000313" key="3">
    <source>
        <dbReference type="EMBL" id="PKY62272.1"/>
    </source>
</evidence>
<feature type="compositionally biased region" description="Polar residues" evidence="1">
    <location>
        <begin position="1"/>
        <end position="22"/>
    </location>
</feature>
<reference evidence="3 4" key="1">
    <citation type="submission" date="2015-10" db="EMBL/GenBank/DDBJ databases">
        <title>Genome analyses suggest a sexual origin of heterokaryosis in a supposedly ancient asexual fungus.</title>
        <authorList>
            <person name="Ropars J."/>
            <person name="Sedzielewska K."/>
            <person name="Noel J."/>
            <person name="Charron P."/>
            <person name="Farinelli L."/>
            <person name="Marton T."/>
            <person name="Kruger M."/>
            <person name="Pelin A."/>
            <person name="Brachmann A."/>
            <person name="Corradi N."/>
        </authorList>
    </citation>
    <scope>NUCLEOTIDE SEQUENCE [LARGE SCALE GENOMIC DNA]</scope>
    <source>
        <strain evidence="3 4">A4</strain>
    </source>
</reference>
<name>A0A2I1HTS3_9GLOM</name>
<dbReference type="EMBL" id="LLXI01001119">
    <property type="protein sequence ID" value="PKY51999.1"/>
    <property type="molecule type" value="Genomic_DNA"/>
</dbReference>
<feature type="compositionally biased region" description="Polar residues" evidence="1">
    <location>
        <begin position="76"/>
        <end position="97"/>
    </location>
</feature>
<feature type="region of interest" description="Disordered" evidence="1">
    <location>
        <begin position="1"/>
        <end position="41"/>
    </location>
</feature>
<feature type="region of interest" description="Disordered" evidence="1">
    <location>
        <begin position="60"/>
        <end position="131"/>
    </location>
</feature>
<dbReference type="VEuPathDB" id="FungiDB:RhiirA1_388168"/>
<dbReference type="AlphaFoldDB" id="A0A2I1HTS3"/>
<proteinExistence type="predicted"/>
<feature type="compositionally biased region" description="Low complexity" evidence="1">
    <location>
        <begin position="31"/>
        <end position="41"/>
    </location>
</feature>
<keyword evidence="4" id="KW-1185">Reference proteome</keyword>
<organism evidence="3 4">
    <name type="scientific">Rhizophagus irregularis</name>
    <dbReference type="NCBI Taxonomy" id="588596"/>
    <lineage>
        <taxon>Eukaryota</taxon>
        <taxon>Fungi</taxon>
        <taxon>Fungi incertae sedis</taxon>
        <taxon>Mucoromycota</taxon>
        <taxon>Glomeromycotina</taxon>
        <taxon>Glomeromycetes</taxon>
        <taxon>Glomerales</taxon>
        <taxon>Glomeraceae</taxon>
        <taxon>Rhizophagus</taxon>
    </lineage>
</organism>
<evidence type="ECO:0000313" key="4">
    <source>
        <dbReference type="Proteomes" id="UP000234323"/>
    </source>
</evidence>
<dbReference type="Proteomes" id="UP000234323">
    <property type="component" value="Unassembled WGS sequence"/>
</dbReference>
<sequence length="154" mass="16733">MPWTTKTPTQPSDSSSLTSANIARSIHNKKSSSSNNPIPVSVNKVQSTCKKLLALENSISDIPDNFNTPDNPPNTQSDDPTTTQVSENPTSTIQKTLGRTRKNPPTPVSTPVSTPQKRNTRSSYKPKNKARKLADIASDIIAVGDSDIEEFDEQ</sequence>
<accession>A0A2I1HTS3</accession>
<comment type="caution">
    <text evidence="3">The sequence shown here is derived from an EMBL/GenBank/DDBJ whole genome shotgun (WGS) entry which is preliminary data.</text>
</comment>
<dbReference type="EMBL" id="LLXI01006777">
    <property type="protein sequence ID" value="PKY62272.1"/>
    <property type="molecule type" value="Genomic_DNA"/>
</dbReference>
<evidence type="ECO:0000256" key="1">
    <source>
        <dbReference type="SAM" id="MobiDB-lite"/>
    </source>
</evidence>
<evidence type="ECO:0000313" key="2">
    <source>
        <dbReference type="EMBL" id="PKY51999.1"/>
    </source>
</evidence>
<feature type="compositionally biased region" description="Low complexity" evidence="1">
    <location>
        <begin position="63"/>
        <end position="75"/>
    </location>
</feature>
<gene>
    <name evidence="2" type="ORF">RhiirA4_469353</name>
    <name evidence="3" type="ORF">RhiirA4_488475</name>
</gene>
<feature type="compositionally biased region" description="Basic residues" evidence="1">
    <location>
        <begin position="118"/>
        <end position="131"/>
    </location>
</feature>
<dbReference type="VEuPathDB" id="FungiDB:FUN_024700"/>
<protein>
    <submittedName>
        <fullName evidence="3">Uncharacterized protein</fullName>
    </submittedName>
</protein>